<gene>
    <name evidence="3" type="ORF">KK1_000790</name>
</gene>
<dbReference type="OMA" id="KLEECEM"/>
<evidence type="ECO:0000256" key="1">
    <source>
        <dbReference type="ARBA" id="ARBA00022821"/>
    </source>
</evidence>
<dbReference type="PANTHER" id="PTHR33463">
    <property type="entry name" value="NB-ARC DOMAIN-CONTAINING PROTEIN-RELATED"/>
    <property type="match status" value="1"/>
</dbReference>
<dbReference type="PANTHER" id="PTHR33463:SF145">
    <property type="entry name" value="NB-ARC DOMAIN-CONTAINING PROTEIN"/>
    <property type="match status" value="1"/>
</dbReference>
<evidence type="ECO:0000313" key="4">
    <source>
        <dbReference type="Proteomes" id="UP000075243"/>
    </source>
</evidence>
<organism evidence="3 4">
    <name type="scientific">Cajanus cajan</name>
    <name type="common">Pigeon pea</name>
    <name type="synonym">Cajanus indicus</name>
    <dbReference type="NCBI Taxonomy" id="3821"/>
    <lineage>
        <taxon>Eukaryota</taxon>
        <taxon>Viridiplantae</taxon>
        <taxon>Streptophyta</taxon>
        <taxon>Embryophyta</taxon>
        <taxon>Tracheophyta</taxon>
        <taxon>Spermatophyta</taxon>
        <taxon>Magnoliopsida</taxon>
        <taxon>eudicotyledons</taxon>
        <taxon>Gunneridae</taxon>
        <taxon>Pentapetalae</taxon>
        <taxon>rosids</taxon>
        <taxon>fabids</taxon>
        <taxon>Fabales</taxon>
        <taxon>Fabaceae</taxon>
        <taxon>Papilionoideae</taxon>
        <taxon>50 kb inversion clade</taxon>
        <taxon>NPAAA clade</taxon>
        <taxon>indigoferoid/millettioid clade</taxon>
        <taxon>Phaseoleae</taxon>
        <taxon>Cajanus</taxon>
    </lineage>
</organism>
<dbReference type="Gramene" id="C.cajan_00769.t">
    <property type="protein sequence ID" value="C.cajan_00769.t"/>
    <property type="gene ID" value="C.cajan_00769"/>
</dbReference>
<feature type="domain" description="Disease resistance protein At4g27190-like leucine-rich repeats" evidence="2">
    <location>
        <begin position="13"/>
        <end position="77"/>
    </location>
</feature>
<keyword evidence="4" id="KW-1185">Reference proteome</keyword>
<dbReference type="Pfam" id="PF23247">
    <property type="entry name" value="LRR_RPS2"/>
    <property type="match status" value="2"/>
</dbReference>
<dbReference type="InterPro" id="IPR050905">
    <property type="entry name" value="Plant_NBS-LRR"/>
</dbReference>
<dbReference type="InterPro" id="IPR057135">
    <property type="entry name" value="At4g27190-like_LRR"/>
</dbReference>
<evidence type="ECO:0000313" key="3">
    <source>
        <dbReference type="EMBL" id="KYP54598.1"/>
    </source>
</evidence>
<evidence type="ECO:0000259" key="2">
    <source>
        <dbReference type="Pfam" id="PF23247"/>
    </source>
</evidence>
<dbReference type="AlphaFoldDB" id="A0A151SIK1"/>
<dbReference type="Gene3D" id="3.80.10.10">
    <property type="entry name" value="Ribonuclease Inhibitor"/>
    <property type="match status" value="2"/>
</dbReference>
<proteinExistence type="predicted"/>
<dbReference type="SUPFAM" id="SSF52047">
    <property type="entry name" value="RNI-like"/>
    <property type="match status" value="1"/>
</dbReference>
<protein>
    <submittedName>
        <fullName evidence="3">Disease resistance protein RPS2</fullName>
    </submittedName>
</protein>
<dbReference type="Proteomes" id="UP000075243">
    <property type="component" value="Chromosome 11"/>
</dbReference>
<sequence>MPDEDGHGKYFPMIKRLSLTELHQLACIWNKDPTGIFVLENLQIMHIKSCSSLKYLFTPSATRKLHQLNELKLEECEMLETIIDNGDIKTVEFPTLSRVELKSLTRLIGFYSHHVEFPKLKTLMIEKCPMLEEFTTKFANIDALFSTKRESFTELNEIMIDSCDKLKEICIINKDLQELWHYNCPPKSFCKLEILTLSNNKLLSSISSSMIIRFKNLKKLTLDKCELLIEVFNLEDDKPDYNIQEILPQLKALTLSSLSKLTCLWNKEPQVPFFSNLVSIYIAHCGILKSLFSLSSVKSLGKLKLLKLHNCEKIEEVISNEKYENVFISFPLMECLVLKDLPKLVNFCQQNGTFNWPNLQMVRVRSIPCMETFSRGNLNTPLLRSVHITFTKKLWLGNLNKTISYMHNNPGM</sequence>
<dbReference type="EMBL" id="CM003613">
    <property type="protein sequence ID" value="KYP54598.1"/>
    <property type="molecule type" value="Genomic_DNA"/>
</dbReference>
<accession>A0A151SIK1</accession>
<name>A0A151SIK1_CAJCA</name>
<keyword evidence="1" id="KW-0611">Plant defense</keyword>
<feature type="domain" description="Disease resistance protein At4g27190-like leucine-rich repeats" evidence="2">
    <location>
        <begin position="166"/>
        <end position="312"/>
    </location>
</feature>
<dbReference type="InterPro" id="IPR032675">
    <property type="entry name" value="LRR_dom_sf"/>
</dbReference>
<reference evidence="3 4" key="1">
    <citation type="journal article" date="2012" name="Nat. Biotechnol.">
        <title>Draft genome sequence of pigeonpea (Cajanus cajan), an orphan legume crop of resource-poor farmers.</title>
        <authorList>
            <person name="Varshney R.K."/>
            <person name="Chen W."/>
            <person name="Li Y."/>
            <person name="Bharti A.K."/>
            <person name="Saxena R.K."/>
            <person name="Schlueter J.A."/>
            <person name="Donoghue M.T."/>
            <person name="Azam S."/>
            <person name="Fan G."/>
            <person name="Whaley A.M."/>
            <person name="Farmer A.D."/>
            <person name="Sheridan J."/>
            <person name="Iwata A."/>
            <person name="Tuteja R."/>
            <person name="Penmetsa R.V."/>
            <person name="Wu W."/>
            <person name="Upadhyaya H.D."/>
            <person name="Yang S.P."/>
            <person name="Shah T."/>
            <person name="Saxena K.B."/>
            <person name="Michael T."/>
            <person name="McCombie W.R."/>
            <person name="Yang B."/>
            <person name="Zhang G."/>
            <person name="Yang H."/>
            <person name="Wang J."/>
            <person name="Spillane C."/>
            <person name="Cook D.R."/>
            <person name="May G.D."/>
            <person name="Xu X."/>
            <person name="Jackson S.A."/>
        </authorList>
    </citation>
    <scope>NUCLEOTIDE SEQUENCE [LARGE SCALE GENOMIC DNA]</scope>
    <source>
        <strain evidence="4">cv. Asha</strain>
    </source>
</reference>